<dbReference type="EMBL" id="CAJZBQ010000064">
    <property type="protein sequence ID" value="CAG9336196.1"/>
    <property type="molecule type" value="Genomic_DNA"/>
</dbReference>
<evidence type="ECO:0000259" key="1">
    <source>
        <dbReference type="PROSITE" id="PS50195"/>
    </source>
</evidence>
<gene>
    <name evidence="2" type="ORF">BSTOLATCC_MIC66077</name>
</gene>
<dbReference type="InterPro" id="IPR001683">
    <property type="entry name" value="PX_dom"/>
</dbReference>
<dbReference type="SMART" id="SM00312">
    <property type="entry name" value="PX"/>
    <property type="match status" value="1"/>
</dbReference>
<evidence type="ECO:0000313" key="3">
    <source>
        <dbReference type="Proteomes" id="UP001162131"/>
    </source>
</evidence>
<sequence length="384" mass="45085">MDRLSESDPEEEYVDISDDNSIEIIPKIENDDDTQICIEEPIIVENSYVLYPIVGKEADGKFESKRRYREFIALRENLKCQWQGCYIPQIPPKVYIGNLWKNVIDQRKKLLESFLQKLIKIHHLYHSELVQCFLKSSQEIPKTPYKCSYFQLSQIYENSFPDYSNFIANQEHILMLENEKIYFTSHLKDLQLFKYNCYGTAWSFDQYNERLQIMYQGLKGVSKIYAKDKDIKTNIKVLEKNPYSILEDWASSAILDIEALIEAITCIDAFKAELIKIEENREEEKKTLYELERGNLGIFQMLTMKPKEYYIEGSKLQLNRIDKEASSLQKIINISIGQLLNYEIPKTKEGRENFESASQACLNLSVDNLTALLQQKTRIKKCFN</sequence>
<organism evidence="2 3">
    <name type="scientific">Blepharisma stoltei</name>
    <dbReference type="NCBI Taxonomy" id="1481888"/>
    <lineage>
        <taxon>Eukaryota</taxon>
        <taxon>Sar</taxon>
        <taxon>Alveolata</taxon>
        <taxon>Ciliophora</taxon>
        <taxon>Postciliodesmatophora</taxon>
        <taxon>Heterotrichea</taxon>
        <taxon>Heterotrichida</taxon>
        <taxon>Blepharismidae</taxon>
        <taxon>Blepharisma</taxon>
    </lineage>
</organism>
<dbReference type="SUPFAM" id="SSF64268">
    <property type="entry name" value="PX domain"/>
    <property type="match status" value="1"/>
</dbReference>
<feature type="domain" description="PX" evidence="1">
    <location>
        <begin position="29"/>
        <end position="141"/>
    </location>
</feature>
<dbReference type="InterPro" id="IPR036871">
    <property type="entry name" value="PX_dom_sf"/>
</dbReference>
<dbReference type="GO" id="GO:0035091">
    <property type="term" value="F:phosphatidylinositol binding"/>
    <property type="evidence" value="ECO:0007669"/>
    <property type="project" value="InterPro"/>
</dbReference>
<reference evidence="2" key="1">
    <citation type="submission" date="2021-09" db="EMBL/GenBank/DDBJ databases">
        <authorList>
            <consortium name="AG Swart"/>
            <person name="Singh M."/>
            <person name="Singh A."/>
            <person name="Seah K."/>
            <person name="Emmerich C."/>
        </authorList>
    </citation>
    <scope>NUCLEOTIDE SEQUENCE</scope>
    <source>
        <strain evidence="2">ATCC30299</strain>
    </source>
</reference>
<dbReference type="Proteomes" id="UP001162131">
    <property type="component" value="Unassembled WGS sequence"/>
</dbReference>
<comment type="caution">
    <text evidence="2">The sequence shown here is derived from an EMBL/GenBank/DDBJ whole genome shotgun (WGS) entry which is preliminary data.</text>
</comment>
<dbReference type="CDD" id="cd06093">
    <property type="entry name" value="PX_domain"/>
    <property type="match status" value="1"/>
</dbReference>
<dbReference type="Pfam" id="PF00787">
    <property type="entry name" value="PX"/>
    <property type="match status" value="1"/>
</dbReference>
<dbReference type="GO" id="GO:0005768">
    <property type="term" value="C:endosome"/>
    <property type="evidence" value="ECO:0007669"/>
    <property type="project" value="TreeGrafter"/>
</dbReference>
<dbReference type="PANTHER" id="PTHR10555:SF170">
    <property type="entry name" value="FI18122P1"/>
    <property type="match status" value="1"/>
</dbReference>
<keyword evidence="3" id="KW-1185">Reference proteome</keyword>
<dbReference type="AlphaFoldDB" id="A0AAU9KFT4"/>
<name>A0AAU9KFT4_9CILI</name>
<dbReference type="PANTHER" id="PTHR10555">
    <property type="entry name" value="SORTING NEXIN"/>
    <property type="match status" value="1"/>
</dbReference>
<evidence type="ECO:0000313" key="2">
    <source>
        <dbReference type="EMBL" id="CAG9336196.1"/>
    </source>
</evidence>
<proteinExistence type="predicted"/>
<protein>
    <recommendedName>
        <fullName evidence="1">PX domain-containing protein</fullName>
    </recommendedName>
</protein>
<dbReference type="PROSITE" id="PS50195">
    <property type="entry name" value="PX"/>
    <property type="match status" value="1"/>
</dbReference>
<accession>A0AAU9KFT4</accession>
<dbReference type="Gene3D" id="3.30.1520.10">
    <property type="entry name" value="Phox-like domain"/>
    <property type="match status" value="1"/>
</dbReference>